<dbReference type="EMBL" id="UYRV01015132">
    <property type="protein sequence ID" value="VDK60773.1"/>
    <property type="molecule type" value="Genomic_DNA"/>
</dbReference>
<proteinExistence type="predicted"/>
<evidence type="ECO:0000313" key="2">
    <source>
        <dbReference type="Proteomes" id="UP000271889"/>
    </source>
</evidence>
<dbReference type="AlphaFoldDB" id="A0A3P6RWV5"/>
<protein>
    <submittedName>
        <fullName evidence="1">Uncharacterized protein</fullName>
    </submittedName>
</protein>
<dbReference type="OrthoDB" id="5865176at2759"/>
<evidence type="ECO:0000313" key="1">
    <source>
        <dbReference type="EMBL" id="VDK60773.1"/>
    </source>
</evidence>
<keyword evidence="2" id="KW-1185">Reference proteome</keyword>
<accession>A0A3P6RWV5</accession>
<gene>
    <name evidence="1" type="ORF">CGOC_LOCUS5117</name>
</gene>
<sequence>MNHTDDKKNSDKFPEMANNQIGVIVVCPRDGDMTVYSAQSGIARLPVSLRRSWMSLGTFVNYDVIRQDTDSRAVWVVRRVENLGLLYEVIDDRMDSSKLLLSLYAVVNRVSLDARNAWLWNDIIGMYTQTVNRNFRRSL</sequence>
<dbReference type="Proteomes" id="UP000271889">
    <property type="component" value="Unassembled WGS sequence"/>
</dbReference>
<reference evidence="1 2" key="1">
    <citation type="submission" date="2018-11" db="EMBL/GenBank/DDBJ databases">
        <authorList>
            <consortium name="Pathogen Informatics"/>
        </authorList>
    </citation>
    <scope>NUCLEOTIDE SEQUENCE [LARGE SCALE GENOMIC DNA]</scope>
</reference>
<organism evidence="1 2">
    <name type="scientific">Cylicostephanus goldi</name>
    <name type="common">Nematode worm</name>
    <dbReference type="NCBI Taxonomy" id="71465"/>
    <lineage>
        <taxon>Eukaryota</taxon>
        <taxon>Metazoa</taxon>
        <taxon>Ecdysozoa</taxon>
        <taxon>Nematoda</taxon>
        <taxon>Chromadorea</taxon>
        <taxon>Rhabditida</taxon>
        <taxon>Rhabditina</taxon>
        <taxon>Rhabditomorpha</taxon>
        <taxon>Strongyloidea</taxon>
        <taxon>Strongylidae</taxon>
        <taxon>Cylicostephanus</taxon>
    </lineage>
</organism>
<name>A0A3P6RWV5_CYLGO</name>